<feature type="domain" description="PKD" evidence="1">
    <location>
        <begin position="197"/>
        <end position="284"/>
    </location>
</feature>
<proteinExistence type="predicted"/>
<dbReference type="SMART" id="SM00089">
    <property type="entry name" value="PKD"/>
    <property type="match status" value="1"/>
</dbReference>
<dbReference type="PANTHER" id="PTHR46388">
    <property type="entry name" value="NHL REPEAT-CONTAINING PROTEIN 2"/>
    <property type="match status" value="1"/>
</dbReference>
<dbReference type="InterPro" id="IPR000601">
    <property type="entry name" value="PKD_dom"/>
</dbReference>
<comment type="caution">
    <text evidence="2">The sequence shown here is derived from an EMBL/GenBank/DDBJ whole genome shotgun (WGS) entry which is preliminary data.</text>
</comment>
<dbReference type="CDD" id="cd00146">
    <property type="entry name" value="PKD"/>
    <property type="match status" value="1"/>
</dbReference>
<evidence type="ECO:0000313" key="3">
    <source>
        <dbReference type="Proteomes" id="UP000052020"/>
    </source>
</evidence>
<dbReference type="InterPro" id="IPR013783">
    <property type="entry name" value="Ig-like_fold"/>
</dbReference>
<dbReference type="PROSITE" id="PS50093">
    <property type="entry name" value="PKD"/>
    <property type="match status" value="1"/>
</dbReference>
<dbReference type="InterPro" id="IPR056822">
    <property type="entry name" value="TEN_NHL"/>
</dbReference>
<accession>A0A0S7XML7</accession>
<dbReference type="Pfam" id="PF25021">
    <property type="entry name" value="TEN_NHL"/>
    <property type="match status" value="1"/>
</dbReference>
<dbReference type="SUPFAM" id="SSF49299">
    <property type="entry name" value="PKD domain"/>
    <property type="match status" value="1"/>
</dbReference>
<gene>
    <name evidence="2" type="ORF">AMK68_03620</name>
</gene>
<dbReference type="Proteomes" id="UP000052020">
    <property type="component" value="Unassembled WGS sequence"/>
</dbReference>
<dbReference type="InterPro" id="IPR022409">
    <property type="entry name" value="PKD/Chitinase_dom"/>
</dbReference>
<organism evidence="2 3">
    <name type="scientific">candidate division KD3-62 bacterium DG_56</name>
    <dbReference type="NCBI Taxonomy" id="1704032"/>
    <lineage>
        <taxon>Bacteria</taxon>
        <taxon>candidate division KD3-62</taxon>
    </lineage>
</organism>
<dbReference type="AlphaFoldDB" id="A0A0S7XML7"/>
<name>A0A0S7XML7_9BACT</name>
<sequence>NLYIGDWGDDRVRMIEASGVADGSGIITTVAGTGEQGYSGDGGPATEATLYAPAGVAIGFDGSLYVADSYNNVIRRVDTSGVITTFAGIGTEGYTGDGGLATSAELYWPNDVETDAYGNIYIADAGNNCIRKVDTAGYIWTVAGNGWPDYGDAPRAADAYMDGSMGLGIGPDQKMYIADTNNHVIRLVTPSVLNQLPTCDISMTPPTAASGETISFDSQATDPDGTVASVSWDFGDGETGTGLTTSHAYASPGTYAVSAIVTDNEGAMARCDASVTITPQSAEICRDFTIDDLGWHLIALPLPPNDPDPHAVFRSLEPEGYNPNGRLYRYEPETRSYIGLFEDDPLGFGDMDIHHGYWLSVEEPFTLCYTGVRSPAESVTHSLAIGSWDWNWVLIGSGMESSVSLVTNAFVSRDGAPEIPFWDDDPQTSDAVQELWIVLPLYAWAPGGYYRVCPGSGSECESDLLDPWQGYWVDVEQAGLELILTP</sequence>
<feature type="non-terminal residue" evidence="2">
    <location>
        <position position="1"/>
    </location>
</feature>
<dbReference type="InterPro" id="IPR011042">
    <property type="entry name" value="6-blade_b-propeller_TolB-like"/>
</dbReference>
<dbReference type="SUPFAM" id="SSF101898">
    <property type="entry name" value="NHL repeat"/>
    <property type="match status" value="1"/>
</dbReference>
<dbReference type="PANTHER" id="PTHR46388:SF2">
    <property type="entry name" value="NHL REPEAT-CONTAINING PROTEIN 2"/>
    <property type="match status" value="1"/>
</dbReference>
<evidence type="ECO:0000259" key="1">
    <source>
        <dbReference type="PROSITE" id="PS50093"/>
    </source>
</evidence>
<dbReference type="InterPro" id="IPR035986">
    <property type="entry name" value="PKD_dom_sf"/>
</dbReference>
<dbReference type="EMBL" id="LIZY01000077">
    <property type="protein sequence ID" value="KPJ63588.1"/>
    <property type="molecule type" value="Genomic_DNA"/>
</dbReference>
<dbReference type="Gene3D" id="2.60.40.10">
    <property type="entry name" value="Immunoglobulins"/>
    <property type="match status" value="1"/>
</dbReference>
<protein>
    <recommendedName>
        <fullName evidence="1">PKD domain-containing protein</fullName>
    </recommendedName>
</protein>
<dbReference type="Gene3D" id="2.120.10.30">
    <property type="entry name" value="TolB, C-terminal domain"/>
    <property type="match status" value="2"/>
</dbReference>
<reference evidence="2 3" key="1">
    <citation type="journal article" date="2015" name="Microbiome">
        <title>Genomic resolution of linkages in carbon, nitrogen, and sulfur cycling among widespread estuary sediment bacteria.</title>
        <authorList>
            <person name="Baker B.J."/>
            <person name="Lazar C.S."/>
            <person name="Teske A.P."/>
            <person name="Dick G.J."/>
        </authorList>
    </citation>
    <scope>NUCLEOTIDE SEQUENCE [LARGE SCALE GENOMIC DNA]</scope>
    <source>
        <strain evidence="2">DG_56</strain>
    </source>
</reference>
<evidence type="ECO:0000313" key="2">
    <source>
        <dbReference type="EMBL" id="KPJ63588.1"/>
    </source>
</evidence>
<dbReference type="Pfam" id="PF18911">
    <property type="entry name" value="PKD_4"/>
    <property type="match status" value="1"/>
</dbReference>